<dbReference type="InterPro" id="IPR017452">
    <property type="entry name" value="GPCR_Rhodpsn_7TM"/>
</dbReference>
<feature type="transmembrane region" description="Helical" evidence="10">
    <location>
        <begin position="89"/>
        <end position="113"/>
    </location>
</feature>
<gene>
    <name evidence="12" type="ORF">B4U80_00377</name>
</gene>
<dbReference type="PRINTS" id="PR00237">
    <property type="entry name" value="GPCRRHODOPSN"/>
</dbReference>
<evidence type="ECO:0000256" key="7">
    <source>
        <dbReference type="ARBA" id="ARBA00023136"/>
    </source>
</evidence>
<feature type="domain" description="G-protein coupled receptors family 1 profile" evidence="11">
    <location>
        <begin position="68"/>
        <end position="149"/>
    </location>
</feature>
<dbReference type="GO" id="GO:0004995">
    <property type="term" value="F:tachykinin receptor activity"/>
    <property type="evidence" value="ECO:0007669"/>
    <property type="project" value="InterPro"/>
</dbReference>
<dbReference type="STRING" id="299467.A0A443S1A9"/>
<feature type="transmembrane region" description="Helical" evidence="10">
    <location>
        <begin position="53"/>
        <end position="77"/>
    </location>
</feature>
<evidence type="ECO:0000256" key="3">
    <source>
        <dbReference type="ARBA" id="ARBA00022475"/>
    </source>
</evidence>
<dbReference type="PANTHER" id="PTHR46925">
    <property type="entry name" value="G-PROTEIN COUPLED RECEPTOR TKR-1-RELATED"/>
    <property type="match status" value="1"/>
</dbReference>
<keyword evidence="9" id="KW-0807">Transducer</keyword>
<name>A0A443S1A9_9ACAR</name>
<keyword evidence="7 10" id="KW-0472">Membrane</keyword>
<dbReference type="AlphaFoldDB" id="A0A443S1A9"/>
<keyword evidence="8 12" id="KW-0675">Receptor</keyword>
<proteinExistence type="inferred from homology"/>
<organism evidence="12 13">
    <name type="scientific">Leptotrombidium deliense</name>
    <dbReference type="NCBI Taxonomy" id="299467"/>
    <lineage>
        <taxon>Eukaryota</taxon>
        <taxon>Metazoa</taxon>
        <taxon>Ecdysozoa</taxon>
        <taxon>Arthropoda</taxon>
        <taxon>Chelicerata</taxon>
        <taxon>Arachnida</taxon>
        <taxon>Acari</taxon>
        <taxon>Acariformes</taxon>
        <taxon>Trombidiformes</taxon>
        <taxon>Prostigmata</taxon>
        <taxon>Anystina</taxon>
        <taxon>Parasitengona</taxon>
        <taxon>Trombiculoidea</taxon>
        <taxon>Trombiculidae</taxon>
        <taxon>Leptotrombidium</taxon>
    </lineage>
</organism>
<dbReference type="InterPro" id="IPR001681">
    <property type="entry name" value="Neurokn_rcpt"/>
</dbReference>
<protein>
    <submittedName>
        <fullName evidence="12">Tachykinin-like peptides receptor 86C</fullName>
    </submittedName>
</protein>
<evidence type="ECO:0000256" key="10">
    <source>
        <dbReference type="SAM" id="Phobius"/>
    </source>
</evidence>
<dbReference type="PANTHER" id="PTHR46925:SF2">
    <property type="entry name" value="G-PROTEIN COUPLED RECEPTOR TKR-1-RELATED"/>
    <property type="match status" value="1"/>
</dbReference>
<sequence>MIFDANASIFVRQNNNSILNGNETLSLNESAIFSNETYRDDRPFLPSDSAVCVWTILFCLIVISAVIGNLLVIWIILRHRKMRTKINIFLLNLSFADLIMATFNAMFNFAYMINAHWPFGDVYCVFSNFIANFAIGLSVFTITATSIDR</sequence>
<evidence type="ECO:0000259" key="11">
    <source>
        <dbReference type="PROSITE" id="PS50262"/>
    </source>
</evidence>
<dbReference type="SUPFAM" id="SSF81321">
    <property type="entry name" value="Family A G protein-coupled receptor-like"/>
    <property type="match status" value="1"/>
</dbReference>
<dbReference type="OrthoDB" id="5981855at2759"/>
<evidence type="ECO:0000313" key="12">
    <source>
        <dbReference type="EMBL" id="RWS21274.1"/>
    </source>
</evidence>
<comment type="caution">
    <text evidence="12">The sequence shown here is derived from an EMBL/GenBank/DDBJ whole genome shotgun (WGS) entry which is preliminary data.</text>
</comment>
<keyword evidence="13" id="KW-1185">Reference proteome</keyword>
<evidence type="ECO:0000256" key="4">
    <source>
        <dbReference type="ARBA" id="ARBA00022692"/>
    </source>
</evidence>
<dbReference type="Proteomes" id="UP000288716">
    <property type="component" value="Unassembled WGS sequence"/>
</dbReference>
<dbReference type="EMBL" id="NCKV01012953">
    <property type="protein sequence ID" value="RWS21274.1"/>
    <property type="molecule type" value="Genomic_DNA"/>
</dbReference>
<keyword evidence="6" id="KW-0297">G-protein coupled receptor</keyword>
<keyword evidence="5 10" id="KW-1133">Transmembrane helix</keyword>
<accession>A0A443S1A9</accession>
<evidence type="ECO:0000256" key="8">
    <source>
        <dbReference type="ARBA" id="ARBA00023170"/>
    </source>
</evidence>
<keyword evidence="4 10" id="KW-0812">Transmembrane</keyword>
<feature type="transmembrane region" description="Helical" evidence="10">
    <location>
        <begin position="125"/>
        <end position="147"/>
    </location>
</feature>
<reference evidence="12 13" key="1">
    <citation type="journal article" date="2018" name="Gigascience">
        <title>Genomes of trombidid mites reveal novel predicted allergens and laterally-transferred genes associated with secondary metabolism.</title>
        <authorList>
            <person name="Dong X."/>
            <person name="Chaisiri K."/>
            <person name="Xia D."/>
            <person name="Armstrong S.D."/>
            <person name="Fang Y."/>
            <person name="Donnelly M.J."/>
            <person name="Kadowaki T."/>
            <person name="McGarry J.W."/>
            <person name="Darby A.C."/>
            <person name="Makepeace B.L."/>
        </authorList>
    </citation>
    <scope>NUCLEOTIDE SEQUENCE [LARGE SCALE GENOMIC DNA]</scope>
    <source>
        <strain evidence="12">UoL-UT</strain>
    </source>
</reference>
<dbReference type="VEuPathDB" id="VectorBase:LDEU010766"/>
<evidence type="ECO:0000256" key="9">
    <source>
        <dbReference type="ARBA" id="ARBA00023224"/>
    </source>
</evidence>
<evidence type="ECO:0000256" key="1">
    <source>
        <dbReference type="ARBA" id="ARBA00004651"/>
    </source>
</evidence>
<dbReference type="GO" id="GO:0005886">
    <property type="term" value="C:plasma membrane"/>
    <property type="evidence" value="ECO:0007669"/>
    <property type="project" value="UniProtKB-SubCell"/>
</dbReference>
<comment type="similarity">
    <text evidence="2">Belongs to the G-protein coupled receptor 1 family.</text>
</comment>
<evidence type="ECO:0000313" key="13">
    <source>
        <dbReference type="Proteomes" id="UP000288716"/>
    </source>
</evidence>
<evidence type="ECO:0000256" key="5">
    <source>
        <dbReference type="ARBA" id="ARBA00022989"/>
    </source>
</evidence>
<dbReference type="Gene3D" id="1.20.1070.10">
    <property type="entry name" value="Rhodopsin 7-helix transmembrane proteins"/>
    <property type="match status" value="1"/>
</dbReference>
<comment type="subcellular location">
    <subcellularLocation>
        <location evidence="1">Cell membrane</location>
        <topology evidence="1">Multi-pass membrane protein</topology>
    </subcellularLocation>
</comment>
<evidence type="ECO:0000256" key="2">
    <source>
        <dbReference type="ARBA" id="ARBA00010663"/>
    </source>
</evidence>
<dbReference type="Pfam" id="PF00001">
    <property type="entry name" value="7tm_1"/>
    <property type="match status" value="1"/>
</dbReference>
<keyword evidence="3" id="KW-1003">Cell membrane</keyword>
<dbReference type="PROSITE" id="PS50262">
    <property type="entry name" value="G_PROTEIN_RECEP_F1_2"/>
    <property type="match status" value="1"/>
</dbReference>
<evidence type="ECO:0000256" key="6">
    <source>
        <dbReference type="ARBA" id="ARBA00023040"/>
    </source>
</evidence>
<dbReference type="InterPro" id="IPR000276">
    <property type="entry name" value="GPCR_Rhodpsn"/>
</dbReference>